<sequence>MDNSFCQGTLLVFLNSSQYPVLILDTADLTLQVLDCHTSGNVSVCYYSCKLTSLPTVPIRHFLQNVTFFSSEVWSYGDRCGGSS</sequence>
<name>A0A9D4MMD5_DREPO</name>
<evidence type="ECO:0000313" key="2">
    <source>
        <dbReference type="Proteomes" id="UP000828390"/>
    </source>
</evidence>
<reference evidence="1" key="1">
    <citation type="journal article" date="2019" name="bioRxiv">
        <title>The Genome of the Zebra Mussel, Dreissena polymorpha: A Resource for Invasive Species Research.</title>
        <authorList>
            <person name="McCartney M.A."/>
            <person name="Auch B."/>
            <person name="Kono T."/>
            <person name="Mallez S."/>
            <person name="Zhang Y."/>
            <person name="Obille A."/>
            <person name="Becker A."/>
            <person name="Abrahante J.E."/>
            <person name="Garbe J."/>
            <person name="Badalamenti J.P."/>
            <person name="Herman A."/>
            <person name="Mangelson H."/>
            <person name="Liachko I."/>
            <person name="Sullivan S."/>
            <person name="Sone E.D."/>
            <person name="Koren S."/>
            <person name="Silverstein K.A.T."/>
            <person name="Beckman K.B."/>
            <person name="Gohl D.M."/>
        </authorList>
    </citation>
    <scope>NUCLEOTIDE SEQUENCE</scope>
    <source>
        <strain evidence="1">Duluth1</strain>
        <tissue evidence="1">Whole animal</tissue>
    </source>
</reference>
<dbReference type="EMBL" id="JAIWYP010000001">
    <property type="protein sequence ID" value="KAH3879965.1"/>
    <property type="molecule type" value="Genomic_DNA"/>
</dbReference>
<accession>A0A9D4MMD5</accession>
<evidence type="ECO:0000313" key="1">
    <source>
        <dbReference type="EMBL" id="KAH3879965.1"/>
    </source>
</evidence>
<gene>
    <name evidence="1" type="ORF">DPMN_003876</name>
</gene>
<dbReference type="Proteomes" id="UP000828390">
    <property type="component" value="Unassembled WGS sequence"/>
</dbReference>
<reference evidence="1" key="2">
    <citation type="submission" date="2020-11" db="EMBL/GenBank/DDBJ databases">
        <authorList>
            <person name="McCartney M.A."/>
            <person name="Auch B."/>
            <person name="Kono T."/>
            <person name="Mallez S."/>
            <person name="Becker A."/>
            <person name="Gohl D.M."/>
            <person name="Silverstein K.A.T."/>
            <person name="Koren S."/>
            <person name="Bechman K.B."/>
            <person name="Herman A."/>
            <person name="Abrahante J.E."/>
            <person name="Garbe J."/>
        </authorList>
    </citation>
    <scope>NUCLEOTIDE SEQUENCE</scope>
    <source>
        <strain evidence="1">Duluth1</strain>
        <tissue evidence="1">Whole animal</tissue>
    </source>
</reference>
<protein>
    <submittedName>
        <fullName evidence="1">Uncharacterized protein</fullName>
    </submittedName>
</protein>
<comment type="caution">
    <text evidence="1">The sequence shown here is derived from an EMBL/GenBank/DDBJ whole genome shotgun (WGS) entry which is preliminary data.</text>
</comment>
<organism evidence="1 2">
    <name type="scientific">Dreissena polymorpha</name>
    <name type="common">Zebra mussel</name>
    <name type="synonym">Mytilus polymorpha</name>
    <dbReference type="NCBI Taxonomy" id="45954"/>
    <lineage>
        <taxon>Eukaryota</taxon>
        <taxon>Metazoa</taxon>
        <taxon>Spiralia</taxon>
        <taxon>Lophotrochozoa</taxon>
        <taxon>Mollusca</taxon>
        <taxon>Bivalvia</taxon>
        <taxon>Autobranchia</taxon>
        <taxon>Heteroconchia</taxon>
        <taxon>Euheterodonta</taxon>
        <taxon>Imparidentia</taxon>
        <taxon>Neoheterodontei</taxon>
        <taxon>Myida</taxon>
        <taxon>Dreissenoidea</taxon>
        <taxon>Dreissenidae</taxon>
        <taxon>Dreissena</taxon>
    </lineage>
</organism>
<keyword evidence="2" id="KW-1185">Reference proteome</keyword>
<dbReference type="AlphaFoldDB" id="A0A9D4MMD5"/>
<proteinExistence type="predicted"/>